<dbReference type="InterPro" id="IPR036086">
    <property type="entry name" value="ParB/Sulfiredoxin_sf"/>
</dbReference>
<sequence>MKKVKIAFNFEPLYLSPEQIIATKILPRHLNTLKAYKKIKASINEIGIIEPLAVTEPKGKNQPFILLDGHIRFEILKELGYTKIPCLISVDDESYTHNRYVNRLATVQEHFMIRNAIEKGVDEERLARALNLDIQSIKLKLKLLNGICPEVVELLKNREISPQIFFILKKMKPIRQIECTELMLSLNNLTVIYAKALLMTTNDTLLIAPLNKIQKNNPSIESIKKIENDITSLHLQYKNIEENYAQDTLKLVLAIGYLTKLTLNINIKNYLEKYHPEILSGFESLIRLNSIDLN</sequence>
<dbReference type="Proteomes" id="UP000192132">
    <property type="component" value="Unassembled WGS sequence"/>
</dbReference>
<dbReference type="Pfam" id="PF07506">
    <property type="entry name" value="RepB"/>
    <property type="match status" value="1"/>
</dbReference>
<dbReference type="EMBL" id="MLCN01000007">
    <property type="protein sequence ID" value="ONG41798.1"/>
    <property type="molecule type" value="Genomic_DNA"/>
</dbReference>
<accession>A0A1S8CWT2</accession>
<dbReference type="SUPFAM" id="SSF109709">
    <property type="entry name" value="KorB DNA-binding domain-like"/>
    <property type="match status" value="1"/>
</dbReference>
<evidence type="ECO:0000313" key="3">
    <source>
        <dbReference type="Proteomes" id="UP000192132"/>
    </source>
</evidence>
<dbReference type="PANTHER" id="PTHR33375">
    <property type="entry name" value="CHROMOSOME-PARTITIONING PROTEIN PARB-RELATED"/>
    <property type="match status" value="1"/>
</dbReference>
<feature type="domain" description="ParB-like N-terminal" evidence="1">
    <location>
        <begin position="13"/>
        <end position="103"/>
    </location>
</feature>
<dbReference type="SUPFAM" id="SSF110849">
    <property type="entry name" value="ParB/Sulfiredoxin"/>
    <property type="match status" value="1"/>
</dbReference>
<dbReference type="InterPro" id="IPR050336">
    <property type="entry name" value="Chromosome_partition/occlusion"/>
</dbReference>
<dbReference type="GO" id="GO:0005694">
    <property type="term" value="C:chromosome"/>
    <property type="evidence" value="ECO:0007669"/>
    <property type="project" value="TreeGrafter"/>
</dbReference>
<comment type="caution">
    <text evidence="2">The sequence shown here is derived from an EMBL/GenBank/DDBJ whole genome shotgun (WGS) entry which is preliminary data.</text>
</comment>
<proteinExistence type="predicted"/>
<name>A0A1S8CWT2_9GAMM</name>
<evidence type="ECO:0000313" key="2">
    <source>
        <dbReference type="EMBL" id="ONG41798.1"/>
    </source>
</evidence>
<gene>
    <name evidence="2" type="ORF">BKE30_02880</name>
</gene>
<dbReference type="OrthoDB" id="7632576at2"/>
<dbReference type="Pfam" id="PF02195">
    <property type="entry name" value="ParB_N"/>
    <property type="match status" value="1"/>
</dbReference>
<dbReference type="STRING" id="1907941.BKE30_02880"/>
<keyword evidence="3" id="KW-1185">Reference proteome</keyword>
<protein>
    <submittedName>
        <fullName evidence="2">Chromosome partitioning protein ParB</fullName>
    </submittedName>
</protein>
<organism evidence="2 3">
    <name type="scientific">Alkanindiges hydrocarboniclasticus</name>
    <dbReference type="NCBI Taxonomy" id="1907941"/>
    <lineage>
        <taxon>Bacteria</taxon>
        <taxon>Pseudomonadati</taxon>
        <taxon>Pseudomonadota</taxon>
        <taxon>Gammaproteobacteria</taxon>
        <taxon>Moraxellales</taxon>
        <taxon>Moraxellaceae</taxon>
        <taxon>Alkanindiges</taxon>
    </lineage>
</organism>
<dbReference type="Gene3D" id="1.10.10.2830">
    <property type="match status" value="1"/>
</dbReference>
<dbReference type="InterPro" id="IPR003115">
    <property type="entry name" value="ParB_N"/>
</dbReference>
<evidence type="ECO:0000259" key="1">
    <source>
        <dbReference type="SMART" id="SM00470"/>
    </source>
</evidence>
<dbReference type="InterPro" id="IPR011111">
    <property type="entry name" value="Plasmid_RepB"/>
</dbReference>
<dbReference type="Gene3D" id="3.90.1530.30">
    <property type="match status" value="1"/>
</dbReference>
<dbReference type="AlphaFoldDB" id="A0A1S8CWT2"/>
<dbReference type="RefSeq" id="WP_076877168.1">
    <property type="nucleotide sequence ID" value="NZ_MLCN01000007.1"/>
</dbReference>
<dbReference type="SMART" id="SM00470">
    <property type="entry name" value="ParB"/>
    <property type="match status" value="1"/>
</dbReference>
<reference evidence="2 3" key="1">
    <citation type="submission" date="2016-10" db="EMBL/GenBank/DDBJ databases">
        <title>Draft Genome sequence of Alkanindiges sp. strain H1.</title>
        <authorList>
            <person name="Subhash Y."/>
            <person name="Lee S."/>
        </authorList>
    </citation>
    <scope>NUCLEOTIDE SEQUENCE [LARGE SCALE GENOMIC DNA]</scope>
    <source>
        <strain evidence="2 3">H1</strain>
    </source>
</reference>
<dbReference type="GO" id="GO:0007059">
    <property type="term" value="P:chromosome segregation"/>
    <property type="evidence" value="ECO:0007669"/>
    <property type="project" value="TreeGrafter"/>
</dbReference>
<dbReference type="PANTHER" id="PTHR33375:SF1">
    <property type="entry name" value="CHROMOSOME-PARTITIONING PROTEIN PARB-RELATED"/>
    <property type="match status" value="1"/>
</dbReference>